<name>A0ABP7R0P7_9BACT</name>
<protein>
    <submittedName>
        <fullName evidence="2">Uncharacterized protein</fullName>
    </submittedName>
</protein>
<keyword evidence="3" id="KW-1185">Reference proteome</keyword>
<dbReference type="Proteomes" id="UP001501556">
    <property type="component" value="Unassembled WGS sequence"/>
</dbReference>
<dbReference type="SUPFAM" id="SSF88659">
    <property type="entry name" value="Sigma3 and sigma4 domains of RNA polymerase sigma factors"/>
    <property type="match status" value="1"/>
</dbReference>
<accession>A0ABP7R0P7</accession>
<dbReference type="Gene3D" id="1.10.10.10">
    <property type="entry name" value="Winged helix-like DNA-binding domain superfamily/Winged helix DNA-binding domain"/>
    <property type="match status" value="1"/>
</dbReference>
<dbReference type="RefSeq" id="WP_345127171.1">
    <property type="nucleotide sequence ID" value="NZ_BAABDI010000041.1"/>
</dbReference>
<reference evidence="3" key="1">
    <citation type="journal article" date="2019" name="Int. J. Syst. Evol. Microbiol.">
        <title>The Global Catalogue of Microorganisms (GCM) 10K type strain sequencing project: providing services to taxonomists for standard genome sequencing and annotation.</title>
        <authorList>
            <consortium name="The Broad Institute Genomics Platform"/>
            <consortium name="The Broad Institute Genome Sequencing Center for Infectious Disease"/>
            <person name="Wu L."/>
            <person name="Ma J."/>
        </authorList>
    </citation>
    <scope>NUCLEOTIDE SEQUENCE [LARGE SCALE GENOMIC DNA]</scope>
    <source>
        <strain evidence="3">JCM 17217</strain>
    </source>
</reference>
<comment type="caution">
    <text evidence="2">The sequence shown here is derived from an EMBL/GenBank/DDBJ whole genome shotgun (WGS) entry which is preliminary data.</text>
</comment>
<organism evidence="2 3">
    <name type="scientific">Hymenobacter antarcticus</name>
    <dbReference type="NCBI Taxonomy" id="486270"/>
    <lineage>
        <taxon>Bacteria</taxon>
        <taxon>Pseudomonadati</taxon>
        <taxon>Bacteroidota</taxon>
        <taxon>Cytophagia</taxon>
        <taxon>Cytophagales</taxon>
        <taxon>Hymenobacteraceae</taxon>
        <taxon>Hymenobacter</taxon>
    </lineage>
</organism>
<proteinExistence type="predicted"/>
<evidence type="ECO:0000313" key="3">
    <source>
        <dbReference type="Proteomes" id="UP001501556"/>
    </source>
</evidence>
<sequence length="65" mass="7384">MGVVPGALCLPGQSRQAQEPREWAPAETEVEREELARQLLFCQDQLPPQQQAVFNLRYVQEMSGE</sequence>
<gene>
    <name evidence="2" type="ORF">GCM10022407_39180</name>
</gene>
<feature type="region of interest" description="Disordered" evidence="1">
    <location>
        <begin position="1"/>
        <end position="29"/>
    </location>
</feature>
<dbReference type="EMBL" id="BAABDI010000041">
    <property type="protein sequence ID" value="GAA3990855.1"/>
    <property type="molecule type" value="Genomic_DNA"/>
</dbReference>
<evidence type="ECO:0000313" key="2">
    <source>
        <dbReference type="EMBL" id="GAA3990855.1"/>
    </source>
</evidence>
<evidence type="ECO:0000256" key="1">
    <source>
        <dbReference type="SAM" id="MobiDB-lite"/>
    </source>
</evidence>
<dbReference type="InterPro" id="IPR013324">
    <property type="entry name" value="RNA_pol_sigma_r3/r4-like"/>
</dbReference>
<dbReference type="InterPro" id="IPR036388">
    <property type="entry name" value="WH-like_DNA-bd_sf"/>
</dbReference>